<organism evidence="5 6">
    <name type="scientific">Lasiosphaeria hispida</name>
    <dbReference type="NCBI Taxonomy" id="260671"/>
    <lineage>
        <taxon>Eukaryota</taxon>
        <taxon>Fungi</taxon>
        <taxon>Dikarya</taxon>
        <taxon>Ascomycota</taxon>
        <taxon>Pezizomycotina</taxon>
        <taxon>Sordariomycetes</taxon>
        <taxon>Sordariomycetidae</taxon>
        <taxon>Sordariales</taxon>
        <taxon>Lasiosphaeriaceae</taxon>
        <taxon>Lasiosphaeria</taxon>
    </lineage>
</organism>
<dbReference type="EMBL" id="JAUIQD010000007">
    <property type="protein sequence ID" value="KAK3344006.1"/>
    <property type="molecule type" value="Genomic_DNA"/>
</dbReference>
<dbReference type="GO" id="GO:0001163">
    <property type="term" value="F:RNA polymerase I transcription regulatory region sequence-specific DNA binding"/>
    <property type="evidence" value="ECO:0007669"/>
    <property type="project" value="TreeGrafter"/>
</dbReference>
<dbReference type="GO" id="GO:0042790">
    <property type="term" value="P:nucleolar large rRNA transcription by RNA polymerase I"/>
    <property type="evidence" value="ECO:0007669"/>
    <property type="project" value="TreeGrafter"/>
</dbReference>
<dbReference type="InterPro" id="IPR019350">
    <property type="entry name" value="RNA_pol_I-sp_TIF_RRN6-like"/>
</dbReference>
<dbReference type="GO" id="GO:0001179">
    <property type="term" value="F:RNA polymerase I general transcription initiation factor binding"/>
    <property type="evidence" value="ECO:0007669"/>
    <property type="project" value="TreeGrafter"/>
</dbReference>
<feature type="region of interest" description="Disordered" evidence="2">
    <location>
        <begin position="981"/>
        <end position="1005"/>
    </location>
</feature>
<feature type="compositionally biased region" description="Polar residues" evidence="2">
    <location>
        <begin position="72"/>
        <end position="84"/>
    </location>
</feature>
<evidence type="ECO:0000313" key="6">
    <source>
        <dbReference type="Proteomes" id="UP001275084"/>
    </source>
</evidence>
<evidence type="ECO:0000259" key="4">
    <source>
        <dbReference type="Pfam" id="PF20639"/>
    </source>
</evidence>
<dbReference type="Pfam" id="PF10214">
    <property type="entry name" value="Rrn6_beta-prop"/>
    <property type="match status" value="1"/>
</dbReference>
<reference evidence="5" key="2">
    <citation type="submission" date="2023-06" db="EMBL/GenBank/DDBJ databases">
        <authorList>
            <consortium name="Lawrence Berkeley National Laboratory"/>
            <person name="Haridas S."/>
            <person name="Hensen N."/>
            <person name="Bonometti L."/>
            <person name="Westerberg I."/>
            <person name="Brannstrom I.O."/>
            <person name="Guillou S."/>
            <person name="Cros-Aarteil S."/>
            <person name="Calhoun S."/>
            <person name="Kuo A."/>
            <person name="Mondo S."/>
            <person name="Pangilinan J."/>
            <person name="Riley R."/>
            <person name="Labutti K."/>
            <person name="Andreopoulos B."/>
            <person name="Lipzen A."/>
            <person name="Chen C."/>
            <person name="Yanf M."/>
            <person name="Daum C."/>
            <person name="Ng V."/>
            <person name="Clum A."/>
            <person name="Steindorff A."/>
            <person name="Ohm R."/>
            <person name="Martin F."/>
            <person name="Silar P."/>
            <person name="Natvig D."/>
            <person name="Lalanne C."/>
            <person name="Gautier V."/>
            <person name="Ament-Velasquez S.L."/>
            <person name="Kruys A."/>
            <person name="Hutchinson M.I."/>
            <person name="Powell A.J."/>
            <person name="Barry K."/>
            <person name="Miller A.N."/>
            <person name="Grigoriev I.V."/>
            <person name="Debuchy R."/>
            <person name="Gladieux P."/>
            <person name="Thoren M.H."/>
            <person name="Johannesson H."/>
        </authorList>
    </citation>
    <scope>NUCLEOTIDE SEQUENCE</scope>
    <source>
        <strain evidence="5">CBS 955.72</strain>
    </source>
</reference>
<feature type="compositionally biased region" description="Basic residues" evidence="2">
    <location>
        <begin position="990"/>
        <end position="1005"/>
    </location>
</feature>
<keyword evidence="1" id="KW-0175">Coiled coil</keyword>
<dbReference type="GO" id="GO:0070860">
    <property type="term" value="C:RNA polymerase I core factor complex"/>
    <property type="evidence" value="ECO:0007669"/>
    <property type="project" value="TreeGrafter"/>
</dbReference>
<proteinExistence type="predicted"/>
<feature type="domain" description="RRN6 K-rich C-terminal" evidence="4">
    <location>
        <begin position="885"/>
        <end position="999"/>
    </location>
</feature>
<comment type="caution">
    <text evidence="5">The sequence shown here is derived from an EMBL/GenBank/DDBJ whole genome shotgun (WGS) entry which is preliminary data.</text>
</comment>
<keyword evidence="6" id="KW-1185">Reference proteome</keyword>
<evidence type="ECO:0000259" key="3">
    <source>
        <dbReference type="Pfam" id="PF10214"/>
    </source>
</evidence>
<feature type="coiled-coil region" evidence="1">
    <location>
        <begin position="911"/>
        <end position="938"/>
    </location>
</feature>
<accession>A0AAJ0H8Z7</accession>
<dbReference type="AlphaFoldDB" id="A0AAJ0H8Z7"/>
<feature type="region of interest" description="Disordered" evidence="2">
    <location>
        <begin position="64"/>
        <end position="84"/>
    </location>
</feature>
<name>A0AAJ0H8Z7_9PEZI</name>
<dbReference type="PANTHER" id="PTHR28221">
    <property type="entry name" value="RNA POLYMERASE I-SPECIFIC TRANSCRIPTION INITIATION FACTOR RRN6"/>
    <property type="match status" value="1"/>
</dbReference>
<dbReference type="Pfam" id="PF20639">
    <property type="entry name" value="Rrn6_K-rich"/>
    <property type="match status" value="1"/>
</dbReference>
<feature type="domain" description="RRN6 beta-propeller" evidence="3">
    <location>
        <begin position="126"/>
        <end position="497"/>
    </location>
</feature>
<protein>
    <submittedName>
        <fullName evidence="5">RNA polymerase I-specific transcription-initiation factor-domain-containing protein</fullName>
    </submittedName>
</protein>
<reference evidence="5" key="1">
    <citation type="journal article" date="2023" name="Mol. Phylogenet. Evol.">
        <title>Genome-scale phylogeny and comparative genomics of the fungal order Sordariales.</title>
        <authorList>
            <person name="Hensen N."/>
            <person name="Bonometti L."/>
            <person name="Westerberg I."/>
            <person name="Brannstrom I.O."/>
            <person name="Guillou S."/>
            <person name="Cros-Aarteil S."/>
            <person name="Calhoun S."/>
            <person name="Haridas S."/>
            <person name="Kuo A."/>
            <person name="Mondo S."/>
            <person name="Pangilinan J."/>
            <person name="Riley R."/>
            <person name="LaButti K."/>
            <person name="Andreopoulos B."/>
            <person name="Lipzen A."/>
            <person name="Chen C."/>
            <person name="Yan M."/>
            <person name="Daum C."/>
            <person name="Ng V."/>
            <person name="Clum A."/>
            <person name="Steindorff A."/>
            <person name="Ohm R.A."/>
            <person name="Martin F."/>
            <person name="Silar P."/>
            <person name="Natvig D.O."/>
            <person name="Lalanne C."/>
            <person name="Gautier V."/>
            <person name="Ament-Velasquez S.L."/>
            <person name="Kruys A."/>
            <person name="Hutchinson M.I."/>
            <person name="Powell A.J."/>
            <person name="Barry K."/>
            <person name="Miller A.N."/>
            <person name="Grigoriev I.V."/>
            <person name="Debuchy R."/>
            <person name="Gladieux P."/>
            <person name="Hiltunen Thoren M."/>
            <person name="Johannesson H."/>
        </authorList>
    </citation>
    <scope>NUCLEOTIDE SEQUENCE</scope>
    <source>
        <strain evidence="5">CBS 955.72</strain>
    </source>
</reference>
<dbReference type="Proteomes" id="UP001275084">
    <property type="component" value="Unassembled WGS sequence"/>
</dbReference>
<gene>
    <name evidence="5" type="ORF">B0T25DRAFT_555818</name>
</gene>
<dbReference type="InterPro" id="IPR048536">
    <property type="entry name" value="Rrn6_K-rich"/>
</dbReference>
<evidence type="ECO:0000313" key="5">
    <source>
        <dbReference type="EMBL" id="KAK3344006.1"/>
    </source>
</evidence>
<dbReference type="PANTHER" id="PTHR28221:SF2">
    <property type="entry name" value="RNA POLYMERASE I-SPECIFIC TRANSCRIPTION INITIATION FACTOR RRN6"/>
    <property type="match status" value="1"/>
</dbReference>
<dbReference type="InterPro" id="IPR048535">
    <property type="entry name" value="RRN6_beta-prop"/>
</dbReference>
<evidence type="ECO:0000256" key="2">
    <source>
        <dbReference type="SAM" id="MobiDB-lite"/>
    </source>
</evidence>
<evidence type="ECO:0000256" key="1">
    <source>
        <dbReference type="SAM" id="Coils"/>
    </source>
</evidence>
<sequence>MDDAHKIGRPATRHGARRPLLDGILGRLVYVPAQTENGIGEFRGSRAKGQTPHFQQITSFTQWCPPSRTKDFQPTSAKPNNSANSQRYWARRAYPGAFVGDEGIRSLLADEIFDAVQNSTQYSAATTASLLAIGEISDVRQLTKQVKGRPVLAVASGEAGEIIRFISLTREEWTWETEDVRVRLNTPNPRFGGEWCQDSAPITLIKFALDPRKHDPIRWLIVQKETSTTVCEPELRSIAEQVEGLGPGQLFANPLFTIRSDQTGGSSQSDVSFNPVSGREVPQIVIIDQSGCWSIWDITGRRGVRPKVLRPVLKMCGNIAIGPLSALPYSGASNELPHKIIWLAPQRHALQVKSHLRSPSPEPNEGEPRRSRLLLMCNTKAAYLHDVEARKPQPETQVLLPNSANRILELQPSPLGSSQGFVLTNTNLIWVACREDDNGKISLDILASSPHRRAGQDQDLRLDISPATSINGLKACFACIWSTKDNQVAIIWLINPEPGMPAQHHRELISLRTPPNFTSVGMLPVSRRVGAAAEVQGGSSSLAKAKTKFFQFLTLGYNLNVSGALCVWSEDLMRAVPPPDKRIGGSPASSAAKAAGPVGNERQGLLKMLGSAFVVPNGYVEYLGVGAAGHSKKAAVPTSGASRTRPRKPVQLLRLGSRMSAGEDLVSARLEHIPKDINFGFIRETVESWTQDRYMPRRSLLELIGPGRRLEELLRLASEWTNHRDVLERDDDIHALQEARNPFYGLGLDDSVERLEATFPDLPFRGDSELQRSRQRVLQRMAAEIILSAVGISAGLQRPAGSKTVVPVRRQPLEAVFSSSTNFRSSPPVHWSHMQSSQPPPQFLSSQPELPIISPAAEELDDPTIVHLRKYIAIEPPPAGTPAQTQISSHWDLGGDLTEIGWKPWKTEGVEEEVLQRKRKIEAKRKRAERLAAELFSEPAAVVSKKAATSQPVFMTSQPREPAPLVQSSSQMPWQVMSQVVPGAFGGRPSGKKKKKKEGKKGGFR</sequence>